<gene>
    <name evidence="1" type="ORF">SDC9_168408</name>
</gene>
<dbReference type="EMBL" id="VSSQ01068900">
    <property type="protein sequence ID" value="MPN21029.1"/>
    <property type="molecule type" value="Genomic_DNA"/>
</dbReference>
<name>A0A645G5F3_9ZZZZ</name>
<accession>A0A645G5F3</accession>
<proteinExistence type="predicted"/>
<reference evidence="1" key="1">
    <citation type="submission" date="2019-08" db="EMBL/GenBank/DDBJ databases">
        <authorList>
            <person name="Kucharzyk K."/>
            <person name="Murdoch R.W."/>
            <person name="Higgins S."/>
            <person name="Loffler F."/>
        </authorList>
    </citation>
    <scope>NUCLEOTIDE SEQUENCE</scope>
</reference>
<dbReference type="AlphaFoldDB" id="A0A645G5F3"/>
<sequence length="198" mass="22817">MPTCFLKQQIYNLGIYKRHISGADKRVFGSGFKQPRPDAFKRPGVFQSVKTEMDFPVRKFFAHRNEFFFLQNVTDRKDNLIHNQEQVFKQAFEDCFSFKFEKGFFDHAQSAAFPACQDDRASKIPFLPFKFRFFIHSTASKILNHYFFLIQACSLSCTQNSSFSVNSFFQIGTSAFTLSIASLRAGKSSVLWADAITM</sequence>
<protein>
    <submittedName>
        <fullName evidence="1">Uncharacterized protein</fullName>
    </submittedName>
</protein>
<organism evidence="1">
    <name type="scientific">bioreactor metagenome</name>
    <dbReference type="NCBI Taxonomy" id="1076179"/>
    <lineage>
        <taxon>unclassified sequences</taxon>
        <taxon>metagenomes</taxon>
        <taxon>ecological metagenomes</taxon>
    </lineage>
</organism>
<evidence type="ECO:0000313" key="1">
    <source>
        <dbReference type="EMBL" id="MPN21029.1"/>
    </source>
</evidence>
<comment type="caution">
    <text evidence="1">The sequence shown here is derived from an EMBL/GenBank/DDBJ whole genome shotgun (WGS) entry which is preliminary data.</text>
</comment>